<dbReference type="InterPro" id="IPR027417">
    <property type="entry name" value="P-loop_NTPase"/>
</dbReference>
<evidence type="ECO:0000313" key="10">
    <source>
        <dbReference type="EMBL" id="KAJ7644095.1"/>
    </source>
</evidence>
<keyword evidence="5" id="KW-0547">Nucleotide-binding</keyword>
<sequence length="734" mass="79614">MLSAIAARKAAQAASGAPAVSAPPPKPVSRPPEVPLPASPAPATPNNSRPNSKRKPSSQGPDASRKRKKKREVEQKKARYFEQVDPFKNGDGIVVIDSDEDEDEELESELDEVQLPPAPPPPRSKQRAWSPSAPPLNDSSDEEEQDGAYPASPPETQPLTTFRVVPNKNTVWLQPAEIAALGLSSDTATVLGLSAGETVGLLGTYTFTVLRGAVSIFGVCMPAEARAHNVFAPRSSPIPILEALNDEPSSFNDAPACLRPLYENYGTLVVIQPLNTGVEELGKICRTFEGVFKPSRWQQINAADDELRIPGVYMLTQPNRDIQPFTLPPTWEAALGSVSESSTGVYLIKGHKKSGKSTFARTLLNRLLLRYRRVAFLECDLGQSEFTPAGMVALNIIDTPVFGPPFSHPTLPNFAHYTGMTTPKSSPSQYLAAIQAIVETYQMDVQSPADTSMDEDPRISDTVPLIVNTMGWTKGLGADLARRIEEITQPSEIFQVEAPFSDEHPLENPNTKVHLLRPIISTTNFSPSDHRSIAILSYFHAIFPPQTKGIEQVTAVGWNTALPLCAHPPYEVDWSSALDKVVLCGAGSEDVVPSEVNRVLNGALVGLVSCEAGSLESDMNGSGHGMPYTQGFMPPSPSNSVCRGLALIRAVSPSSPHIHVLTPLPPHLLADCRVLVKGELELPVWGMLDFRAENDNEVAGVERSSVPYLQWGKGEGLGGERRRVRRNLMRKGQM</sequence>
<evidence type="ECO:0000256" key="7">
    <source>
        <dbReference type="ARBA" id="ARBA00022840"/>
    </source>
</evidence>
<feature type="region of interest" description="Disordered" evidence="8">
    <location>
        <begin position="1"/>
        <end position="160"/>
    </location>
</feature>
<dbReference type="GO" id="GO:0051731">
    <property type="term" value="F:polynucleotide 5'-hydroxyl-kinase activity"/>
    <property type="evidence" value="ECO:0007669"/>
    <property type="project" value="InterPro"/>
</dbReference>
<keyword evidence="11" id="KW-1185">Reference proteome</keyword>
<comment type="caution">
    <text evidence="10">The sequence shown here is derived from an EMBL/GenBank/DDBJ whole genome shotgun (WGS) entry which is preliminary data.</text>
</comment>
<dbReference type="Pfam" id="PF16575">
    <property type="entry name" value="CLP1_P"/>
    <property type="match status" value="1"/>
</dbReference>
<evidence type="ECO:0000256" key="1">
    <source>
        <dbReference type="ARBA" id="ARBA00011003"/>
    </source>
</evidence>
<feature type="compositionally biased region" description="Acidic residues" evidence="8">
    <location>
        <begin position="97"/>
        <end position="112"/>
    </location>
</feature>
<dbReference type="EMBL" id="JARKIF010000003">
    <property type="protein sequence ID" value="KAJ7644095.1"/>
    <property type="molecule type" value="Genomic_DNA"/>
</dbReference>
<organism evidence="10 11">
    <name type="scientific">Roridomyces roridus</name>
    <dbReference type="NCBI Taxonomy" id="1738132"/>
    <lineage>
        <taxon>Eukaryota</taxon>
        <taxon>Fungi</taxon>
        <taxon>Dikarya</taxon>
        <taxon>Basidiomycota</taxon>
        <taxon>Agaricomycotina</taxon>
        <taxon>Agaricomycetes</taxon>
        <taxon>Agaricomycetidae</taxon>
        <taxon>Agaricales</taxon>
        <taxon>Marasmiineae</taxon>
        <taxon>Mycenaceae</taxon>
        <taxon>Roridomyces</taxon>
    </lineage>
</organism>
<dbReference type="Gene3D" id="3.40.50.300">
    <property type="entry name" value="P-loop containing nucleotide triphosphate hydrolases"/>
    <property type="match status" value="1"/>
</dbReference>
<dbReference type="InterPro" id="IPR045116">
    <property type="entry name" value="Clp1/Grc3"/>
</dbReference>
<evidence type="ECO:0000259" key="9">
    <source>
        <dbReference type="Pfam" id="PF16575"/>
    </source>
</evidence>
<dbReference type="GO" id="GO:0005634">
    <property type="term" value="C:nucleus"/>
    <property type="evidence" value="ECO:0007669"/>
    <property type="project" value="TreeGrafter"/>
</dbReference>
<evidence type="ECO:0000256" key="5">
    <source>
        <dbReference type="ARBA" id="ARBA00022741"/>
    </source>
</evidence>
<dbReference type="InterPro" id="IPR032319">
    <property type="entry name" value="CLP1_P"/>
</dbReference>
<evidence type="ECO:0000256" key="4">
    <source>
        <dbReference type="ARBA" id="ARBA00022679"/>
    </source>
</evidence>
<comment type="similarity">
    <text evidence="1">Belongs to the Clp1 family. NOL9/GRC3 subfamily.</text>
</comment>
<dbReference type="Proteomes" id="UP001221142">
    <property type="component" value="Unassembled WGS sequence"/>
</dbReference>
<name>A0AAD7CB68_9AGAR</name>
<dbReference type="AlphaFoldDB" id="A0AAD7CB68"/>
<accession>A0AAD7CB68</accession>
<evidence type="ECO:0000256" key="8">
    <source>
        <dbReference type="SAM" id="MobiDB-lite"/>
    </source>
</evidence>
<evidence type="ECO:0000256" key="3">
    <source>
        <dbReference type="ARBA" id="ARBA00019824"/>
    </source>
</evidence>
<feature type="compositionally biased region" description="Pro residues" evidence="8">
    <location>
        <begin position="21"/>
        <end position="43"/>
    </location>
</feature>
<evidence type="ECO:0000313" key="11">
    <source>
        <dbReference type="Proteomes" id="UP001221142"/>
    </source>
</evidence>
<gene>
    <name evidence="10" type="ORF">FB45DRAFT_896891</name>
</gene>
<keyword evidence="4" id="KW-0808">Transferase</keyword>
<feature type="compositionally biased region" description="Basic and acidic residues" evidence="8">
    <location>
        <begin position="71"/>
        <end position="82"/>
    </location>
</feature>
<dbReference type="PANTHER" id="PTHR12755:SF3">
    <property type="entry name" value="POLYNUCLEOTIDE 5'-HYDROXYL-KINASE NOL9"/>
    <property type="match status" value="1"/>
</dbReference>
<feature type="compositionally biased region" description="Low complexity" evidence="8">
    <location>
        <begin position="1"/>
        <end position="20"/>
    </location>
</feature>
<evidence type="ECO:0000256" key="2">
    <source>
        <dbReference type="ARBA" id="ARBA00018706"/>
    </source>
</evidence>
<keyword evidence="7" id="KW-0067">ATP-binding</keyword>
<feature type="domain" description="Clp1 P-loop" evidence="9">
    <location>
        <begin position="350"/>
        <end position="540"/>
    </location>
</feature>
<dbReference type="GO" id="GO:0005524">
    <property type="term" value="F:ATP binding"/>
    <property type="evidence" value="ECO:0007669"/>
    <property type="project" value="UniProtKB-KW"/>
</dbReference>
<protein>
    <recommendedName>
        <fullName evidence="3">Polynucleotide 5'-hydroxyl-kinase GRC3</fullName>
    </recommendedName>
    <alternativeName>
        <fullName evidence="2">Polynucleotide 5'-hydroxyl-kinase grc3</fullName>
    </alternativeName>
</protein>
<dbReference type="GO" id="GO:0000448">
    <property type="term" value="P:cleavage in ITS2 between 5.8S rRNA and LSU-rRNA of tricistronic rRNA transcript (SSU-rRNA, 5.8S rRNA, LSU-rRNA)"/>
    <property type="evidence" value="ECO:0007669"/>
    <property type="project" value="TreeGrafter"/>
</dbReference>
<dbReference type="PANTHER" id="PTHR12755">
    <property type="entry name" value="CLEAVAGE/POLYADENYLATION FACTOR IA SUBUNIT CLP1P"/>
    <property type="match status" value="1"/>
</dbReference>
<reference evidence="10" key="1">
    <citation type="submission" date="2023-03" db="EMBL/GenBank/DDBJ databases">
        <title>Massive genome expansion in bonnet fungi (Mycena s.s.) driven by repeated elements and novel gene families across ecological guilds.</title>
        <authorList>
            <consortium name="Lawrence Berkeley National Laboratory"/>
            <person name="Harder C.B."/>
            <person name="Miyauchi S."/>
            <person name="Viragh M."/>
            <person name="Kuo A."/>
            <person name="Thoen E."/>
            <person name="Andreopoulos B."/>
            <person name="Lu D."/>
            <person name="Skrede I."/>
            <person name="Drula E."/>
            <person name="Henrissat B."/>
            <person name="Morin E."/>
            <person name="Kohler A."/>
            <person name="Barry K."/>
            <person name="LaButti K."/>
            <person name="Morin E."/>
            <person name="Salamov A."/>
            <person name="Lipzen A."/>
            <person name="Mereny Z."/>
            <person name="Hegedus B."/>
            <person name="Baldrian P."/>
            <person name="Stursova M."/>
            <person name="Weitz H."/>
            <person name="Taylor A."/>
            <person name="Grigoriev I.V."/>
            <person name="Nagy L.G."/>
            <person name="Martin F."/>
            <person name="Kauserud H."/>
        </authorList>
    </citation>
    <scope>NUCLEOTIDE SEQUENCE</scope>
    <source>
        <strain evidence="10">9284</strain>
    </source>
</reference>
<proteinExistence type="inferred from homology"/>
<keyword evidence="6" id="KW-0418">Kinase</keyword>
<evidence type="ECO:0000256" key="6">
    <source>
        <dbReference type="ARBA" id="ARBA00022777"/>
    </source>
</evidence>